<feature type="signal peptide" evidence="2">
    <location>
        <begin position="1"/>
        <end position="22"/>
    </location>
</feature>
<protein>
    <submittedName>
        <fullName evidence="3">Uncharacterized protein</fullName>
    </submittedName>
</protein>
<evidence type="ECO:0000313" key="4">
    <source>
        <dbReference type="Proteomes" id="UP000807785"/>
    </source>
</evidence>
<feature type="chain" id="PRO_5038571184" evidence="2">
    <location>
        <begin position="23"/>
        <end position="434"/>
    </location>
</feature>
<sequence length="434" mass="45869">MKPLLALLLLALALAAPTQVVAGRAQPLQEFSESGGCRLRGSLESVRRQKEIAAQGSVTWEGGCVGGYIDGPGILRHQGVVLENGRQRRFAFFLTGVARSGLRTGKWRRESFNMFEDSAKYWTSLSTLDYVDGVAKGSGKFLQARSSAGFGVPFQRFLATIDRDLAAARNDPRQADARAAAAATAPAAEAPSTSAPLDEPSVPTAPRPRQDRPAADNANADADSVAPRAPPPPPAARLAAPATPSSSLTALRPTAASPAPPAAALSGSATAPDLRHGNLKPLAPPGTRLPAPAPPALPQQQILEQRDACSVEQINGRAVGEQTIDTAVSQPLHIAGWAAVPQRHRSPDQPYIPENAWIRFYHRGGGPGLLIDMPRNTDRPDVARALGHPAYARAGFRITVDPGRLRPGEYTVAILQRFGADLAVCSSIGRLSLR</sequence>
<gene>
    <name evidence="3" type="ORF">IPH26_22815</name>
</gene>
<accession>A0A9D7HNX4</accession>
<evidence type="ECO:0000256" key="2">
    <source>
        <dbReference type="SAM" id="SignalP"/>
    </source>
</evidence>
<reference evidence="3" key="1">
    <citation type="submission" date="2020-10" db="EMBL/GenBank/DDBJ databases">
        <title>Connecting structure to function with the recovery of over 1000 high-quality activated sludge metagenome-assembled genomes encoding full-length rRNA genes using long-read sequencing.</title>
        <authorList>
            <person name="Singleton C.M."/>
            <person name="Petriglieri F."/>
            <person name="Kristensen J.M."/>
            <person name="Kirkegaard R.H."/>
            <person name="Michaelsen T.Y."/>
            <person name="Andersen M.H."/>
            <person name="Karst S.M."/>
            <person name="Dueholm M.S."/>
            <person name="Nielsen P.H."/>
            <person name="Albertsen M."/>
        </authorList>
    </citation>
    <scope>NUCLEOTIDE SEQUENCE</scope>
    <source>
        <strain evidence="3">Bjer_18-Q3-R1-45_BAT3C.347</strain>
    </source>
</reference>
<dbReference type="Proteomes" id="UP000807785">
    <property type="component" value="Unassembled WGS sequence"/>
</dbReference>
<feature type="region of interest" description="Disordered" evidence="1">
    <location>
        <begin position="171"/>
        <end position="295"/>
    </location>
</feature>
<evidence type="ECO:0000313" key="3">
    <source>
        <dbReference type="EMBL" id="MBK6975654.1"/>
    </source>
</evidence>
<feature type="compositionally biased region" description="Low complexity" evidence="1">
    <location>
        <begin position="236"/>
        <end position="272"/>
    </location>
</feature>
<name>A0A9D7HNX4_9PROT</name>
<feature type="compositionally biased region" description="Low complexity" evidence="1">
    <location>
        <begin position="177"/>
        <end position="196"/>
    </location>
</feature>
<feature type="compositionally biased region" description="Low complexity" evidence="1">
    <location>
        <begin position="215"/>
        <end position="227"/>
    </location>
</feature>
<organism evidence="3 4">
    <name type="scientific">Candidatus Methylophosphatis roskildensis</name>
    <dbReference type="NCBI Taxonomy" id="2899263"/>
    <lineage>
        <taxon>Bacteria</taxon>
        <taxon>Pseudomonadati</taxon>
        <taxon>Pseudomonadota</taxon>
        <taxon>Betaproteobacteria</taxon>
        <taxon>Nitrosomonadales</taxon>
        <taxon>Sterolibacteriaceae</taxon>
        <taxon>Candidatus Methylophosphatis</taxon>
    </lineage>
</organism>
<keyword evidence="2" id="KW-0732">Signal</keyword>
<proteinExistence type="predicted"/>
<evidence type="ECO:0000256" key="1">
    <source>
        <dbReference type="SAM" id="MobiDB-lite"/>
    </source>
</evidence>
<dbReference type="AlphaFoldDB" id="A0A9D7HNX4"/>
<dbReference type="EMBL" id="JADJEV010000005">
    <property type="protein sequence ID" value="MBK6975654.1"/>
    <property type="molecule type" value="Genomic_DNA"/>
</dbReference>
<comment type="caution">
    <text evidence="3">The sequence shown here is derived from an EMBL/GenBank/DDBJ whole genome shotgun (WGS) entry which is preliminary data.</text>
</comment>